<evidence type="ECO:0000313" key="3">
    <source>
        <dbReference type="EMBL" id="WAC14402.1"/>
    </source>
</evidence>
<dbReference type="InterPro" id="IPR007372">
    <property type="entry name" value="Lipid/polyisoprenoid-bd_YceI"/>
</dbReference>
<dbReference type="SUPFAM" id="SSF101874">
    <property type="entry name" value="YceI-like"/>
    <property type="match status" value="1"/>
</dbReference>
<accession>A0A9E8SRP0</accession>
<dbReference type="EMBL" id="CP112998">
    <property type="protein sequence ID" value="WAC14402.1"/>
    <property type="molecule type" value="Genomic_DNA"/>
</dbReference>
<dbReference type="InterPro" id="IPR036761">
    <property type="entry name" value="TTHA0802/YceI-like_sf"/>
</dbReference>
<gene>
    <name evidence="3" type="ORF">ON006_10680</name>
</gene>
<keyword evidence="4" id="KW-1185">Reference proteome</keyword>
<organism evidence="3 4">
    <name type="scientific">Dyadobacter pollutisoli</name>
    <dbReference type="NCBI Taxonomy" id="2910158"/>
    <lineage>
        <taxon>Bacteria</taxon>
        <taxon>Pseudomonadati</taxon>
        <taxon>Bacteroidota</taxon>
        <taxon>Cytophagia</taxon>
        <taxon>Cytophagales</taxon>
        <taxon>Spirosomataceae</taxon>
        <taxon>Dyadobacter</taxon>
    </lineage>
</organism>
<keyword evidence="1" id="KW-1133">Transmembrane helix</keyword>
<dbReference type="PANTHER" id="PTHR34406:SF1">
    <property type="entry name" value="PROTEIN YCEI"/>
    <property type="match status" value="1"/>
</dbReference>
<dbReference type="AlphaFoldDB" id="A0A9E8SRP0"/>
<evidence type="ECO:0000259" key="2">
    <source>
        <dbReference type="SMART" id="SM00867"/>
    </source>
</evidence>
<evidence type="ECO:0000313" key="4">
    <source>
        <dbReference type="Proteomes" id="UP001164653"/>
    </source>
</evidence>
<sequence length="179" mass="19761">MTKKNITYWVAATLFLSSFTFMMFQNWNIASGYSVKFDGKYAHGSFEKLNGTISFDPLNPGSSKFDVTVDVASISTGIELKNKHAKGDKWFDVEKYPVIHFVSSLVSKADTGFVVHGELEMHGIKKDIAIPFAFRTDAGQTVFYGKFKVNRGDFAIGKTNGKDSDSTSVEVYVPVSAAQ</sequence>
<name>A0A9E8SRP0_9BACT</name>
<dbReference type="KEGG" id="dpf:ON006_10680"/>
<evidence type="ECO:0000256" key="1">
    <source>
        <dbReference type="SAM" id="Phobius"/>
    </source>
</evidence>
<protein>
    <submittedName>
        <fullName evidence="3">YceI family protein</fullName>
    </submittedName>
</protein>
<dbReference type="Gene3D" id="2.40.128.110">
    <property type="entry name" value="Lipid/polyisoprenoid-binding, YceI-like"/>
    <property type="match status" value="1"/>
</dbReference>
<proteinExistence type="predicted"/>
<dbReference type="SMART" id="SM00867">
    <property type="entry name" value="YceI"/>
    <property type="match status" value="1"/>
</dbReference>
<keyword evidence="1" id="KW-0812">Transmembrane</keyword>
<dbReference type="Pfam" id="PF04264">
    <property type="entry name" value="YceI"/>
    <property type="match status" value="1"/>
</dbReference>
<keyword evidence="1" id="KW-0472">Membrane</keyword>
<feature type="transmembrane region" description="Helical" evidence="1">
    <location>
        <begin position="6"/>
        <end position="24"/>
    </location>
</feature>
<dbReference type="Proteomes" id="UP001164653">
    <property type="component" value="Chromosome"/>
</dbReference>
<reference evidence="3" key="1">
    <citation type="submission" date="2022-11" db="EMBL/GenBank/DDBJ databases">
        <title>Dyadobacter pollutisoli sp. nov., isolated from plastic dumped soil.</title>
        <authorList>
            <person name="Kim J.M."/>
            <person name="Kim K.R."/>
            <person name="Lee J.K."/>
            <person name="Hao L."/>
            <person name="Jeon C.O."/>
        </authorList>
    </citation>
    <scope>NUCLEOTIDE SEQUENCE</scope>
    <source>
        <strain evidence="3">U1</strain>
    </source>
</reference>
<feature type="domain" description="Lipid/polyisoprenoid-binding YceI-like" evidence="2">
    <location>
        <begin position="26"/>
        <end position="178"/>
    </location>
</feature>
<dbReference type="PANTHER" id="PTHR34406">
    <property type="entry name" value="PROTEIN YCEI"/>
    <property type="match status" value="1"/>
</dbReference>
<dbReference type="RefSeq" id="WP_244819769.1">
    <property type="nucleotide sequence ID" value="NZ_CP112998.1"/>
</dbReference>